<dbReference type="AlphaFoldDB" id="A0A4Q7JFE7"/>
<reference evidence="10 11" key="1">
    <citation type="submission" date="2019-02" db="EMBL/GenBank/DDBJ databases">
        <title>Draft genome sequence of Amycolatopsis sp. 8-3EHSu isolated from roots of Suaeda maritima.</title>
        <authorList>
            <person name="Duangmal K."/>
            <person name="Chantavorakit T."/>
        </authorList>
    </citation>
    <scope>NUCLEOTIDE SEQUENCE [LARGE SCALE GENOMIC DNA]</scope>
    <source>
        <strain evidence="10 11">8-3EHSu</strain>
    </source>
</reference>
<keyword evidence="4" id="KW-0964">Secreted</keyword>
<accession>A0A4Q7JFE7</accession>
<dbReference type="RefSeq" id="WP_130473165.1">
    <property type="nucleotide sequence ID" value="NZ_SFCC01000001.1"/>
</dbReference>
<dbReference type="PANTHER" id="PTHR31956">
    <property type="entry name" value="NON-SPECIFIC PHOSPHOLIPASE C4-RELATED"/>
    <property type="match status" value="1"/>
</dbReference>
<dbReference type="PROSITE" id="PS51318">
    <property type="entry name" value="TAT"/>
    <property type="match status" value="1"/>
</dbReference>
<evidence type="ECO:0000256" key="5">
    <source>
        <dbReference type="ARBA" id="ARBA00022801"/>
    </source>
</evidence>
<evidence type="ECO:0000259" key="9">
    <source>
        <dbReference type="Pfam" id="PF05506"/>
    </source>
</evidence>
<feature type="compositionally biased region" description="Pro residues" evidence="8">
    <location>
        <begin position="479"/>
        <end position="490"/>
    </location>
</feature>
<evidence type="ECO:0000256" key="2">
    <source>
        <dbReference type="ARBA" id="ARBA00009717"/>
    </source>
</evidence>
<feature type="domain" description="Bacterial phospholipase C C-terminal" evidence="9">
    <location>
        <begin position="514"/>
        <end position="597"/>
    </location>
</feature>
<evidence type="ECO:0000256" key="8">
    <source>
        <dbReference type="SAM" id="MobiDB-lite"/>
    </source>
</evidence>
<feature type="region of interest" description="Disordered" evidence="8">
    <location>
        <begin position="470"/>
        <end position="516"/>
    </location>
</feature>
<dbReference type="NCBIfam" id="TIGR03396">
    <property type="entry name" value="PC_PLC"/>
    <property type="match status" value="1"/>
</dbReference>
<organism evidence="10 11">
    <name type="scientific">Amycolatopsis suaedae</name>
    <dbReference type="NCBI Taxonomy" id="2510978"/>
    <lineage>
        <taxon>Bacteria</taxon>
        <taxon>Bacillati</taxon>
        <taxon>Actinomycetota</taxon>
        <taxon>Actinomycetes</taxon>
        <taxon>Pseudonocardiales</taxon>
        <taxon>Pseudonocardiaceae</taxon>
        <taxon>Amycolatopsis</taxon>
    </lineage>
</organism>
<dbReference type="InterPro" id="IPR008475">
    <property type="entry name" value="PLipase_C_C"/>
</dbReference>
<dbReference type="InterPro" id="IPR006311">
    <property type="entry name" value="TAT_signal"/>
</dbReference>
<dbReference type="InterPro" id="IPR017850">
    <property type="entry name" value="Alkaline_phosphatase_core_sf"/>
</dbReference>
<evidence type="ECO:0000313" key="11">
    <source>
        <dbReference type="Proteomes" id="UP000292003"/>
    </source>
</evidence>
<dbReference type="EMBL" id="SFCC01000001">
    <property type="protein sequence ID" value="RZQ65593.1"/>
    <property type="molecule type" value="Genomic_DNA"/>
</dbReference>
<dbReference type="Gene3D" id="3.40.720.10">
    <property type="entry name" value="Alkaline Phosphatase, subunit A"/>
    <property type="match status" value="2"/>
</dbReference>
<evidence type="ECO:0000256" key="7">
    <source>
        <dbReference type="ARBA" id="ARBA00048421"/>
    </source>
</evidence>
<dbReference type="Pfam" id="PF05506">
    <property type="entry name" value="PLipase_C_C"/>
    <property type="match status" value="1"/>
</dbReference>
<dbReference type="GO" id="GO:0034480">
    <property type="term" value="F:phosphatidylcholine phospholipase C activity"/>
    <property type="evidence" value="ECO:0007669"/>
    <property type="project" value="UniProtKB-EC"/>
</dbReference>
<dbReference type="OrthoDB" id="4181857at2"/>
<dbReference type="GO" id="GO:0016042">
    <property type="term" value="P:lipid catabolic process"/>
    <property type="evidence" value="ECO:0007669"/>
    <property type="project" value="InterPro"/>
</dbReference>
<evidence type="ECO:0000256" key="3">
    <source>
        <dbReference type="ARBA" id="ARBA00012018"/>
    </source>
</evidence>
<evidence type="ECO:0000256" key="6">
    <source>
        <dbReference type="ARBA" id="ARBA00023026"/>
    </source>
</evidence>
<dbReference type="Pfam" id="PF04185">
    <property type="entry name" value="Phosphoesterase"/>
    <property type="match status" value="1"/>
</dbReference>
<comment type="subcellular location">
    <subcellularLocation>
        <location evidence="1">Secreted</location>
        <location evidence="1">Cell wall</location>
    </subcellularLocation>
</comment>
<protein>
    <recommendedName>
        <fullName evidence="3">phospholipase C</fullName>
        <ecNumber evidence="3">3.1.4.3</ecNumber>
    </recommendedName>
</protein>
<dbReference type="InterPro" id="IPR007312">
    <property type="entry name" value="Phosphoesterase"/>
</dbReference>
<comment type="similarity">
    <text evidence="2">Belongs to the bacterial phospholipase C family.</text>
</comment>
<keyword evidence="4" id="KW-0134">Cell wall</keyword>
<keyword evidence="11" id="KW-1185">Reference proteome</keyword>
<evidence type="ECO:0000256" key="4">
    <source>
        <dbReference type="ARBA" id="ARBA00022512"/>
    </source>
</evidence>
<comment type="caution">
    <text evidence="10">The sequence shown here is derived from an EMBL/GenBank/DDBJ whole genome shotgun (WGS) entry which is preliminary data.</text>
</comment>
<keyword evidence="5" id="KW-0378">Hydrolase</keyword>
<dbReference type="PANTHER" id="PTHR31956:SF1">
    <property type="entry name" value="NON-SPECIFIC PHOSPHOLIPASE C1"/>
    <property type="match status" value="1"/>
</dbReference>
<sequence length="694" mass="76484">MPELSRRRMLGVSGAALAGSLLPPSLHTAMAQPIRGGGLRAIEHVIVLMQENRSFDHYFGTLRGVRGFGDASPLELPGGGTIFEQPNPAGGTVLPFSLREQAAAAGRDPSDIQYLGDLDHSWGGSGRAWAKGWNNAWIAAKTPATMTYYDRTDIALQYELADTFTICDAYHCSVFGSTNPNRNYLMTGTIGTEADGRRAVTNAAYSYDHPGYTWTTYPERLDAAGVSWRIYQEWDNFTDNAVEYFVPFKRIGRRILEAVNTPTTKFRTTEEFYFALFDRSADERAELLRRFEAGVATLTPAERNLFERAMRRTEPESLVPRLRADIAAGTLPKVSWLVPSAADSEHPGASTPVGSANLIYDVLDAIASDPDTWSRTVLLLNFDENDGYFDHVPPPVPPADDAAEHFEGQPIGFGPRVPMTVVSPWSVGGFVDSHVYDHTSVLRFLERWTGVAEPNISRWRRTVAGDLTGAFDFTRTGRPPLPRKPGPVPRPIDRWHPKPPVRQALPAVEPGTRPARPLPYRPTVTGHVANGHLVLTLANDGTSAVHFAVYAYAGVELPRPAHHDVTGTREIRLPLTGEDYRVVVQGPNRAWWELRGRRSGAAAGIEVRSRTLPLRSGIELSVTNPGDRLVLMRFTSSRYAHTTRVLPAPPRGTARLPWRTEQGWFDVRVTTDADPAFLSALTGRVENGRPGVSG</sequence>
<evidence type="ECO:0000313" key="10">
    <source>
        <dbReference type="EMBL" id="RZQ65593.1"/>
    </source>
</evidence>
<name>A0A4Q7JFE7_9PSEU</name>
<dbReference type="InterPro" id="IPR017767">
    <property type="entry name" value="PC-PLC"/>
</dbReference>
<evidence type="ECO:0000256" key="1">
    <source>
        <dbReference type="ARBA" id="ARBA00004191"/>
    </source>
</evidence>
<comment type="catalytic activity">
    <reaction evidence="7">
        <text>a 1,2-diacyl-sn-glycero-3-phosphocholine + H2O = phosphocholine + a 1,2-diacyl-sn-glycerol + H(+)</text>
        <dbReference type="Rhea" id="RHEA:10604"/>
        <dbReference type="ChEBI" id="CHEBI:15377"/>
        <dbReference type="ChEBI" id="CHEBI:15378"/>
        <dbReference type="ChEBI" id="CHEBI:17815"/>
        <dbReference type="ChEBI" id="CHEBI:57643"/>
        <dbReference type="ChEBI" id="CHEBI:295975"/>
        <dbReference type="EC" id="3.1.4.3"/>
    </reaction>
    <physiologicalReaction direction="left-to-right" evidence="7">
        <dbReference type="Rhea" id="RHEA:10605"/>
    </physiologicalReaction>
</comment>
<gene>
    <name evidence="10" type="ORF">EWH70_00375</name>
</gene>
<dbReference type="EC" id="3.1.4.3" evidence="3"/>
<keyword evidence="6" id="KW-0843">Virulence</keyword>
<dbReference type="Proteomes" id="UP000292003">
    <property type="component" value="Unassembled WGS sequence"/>
</dbReference>
<proteinExistence type="inferred from homology"/>